<evidence type="ECO:0000313" key="4">
    <source>
        <dbReference type="Proteomes" id="UP000003167"/>
    </source>
</evidence>
<dbReference type="PATRIC" id="fig|999422.3.peg.1472"/>
<comment type="similarity">
    <text evidence="1 2">Belongs to the outer membrane factor (OMF) (TC 1.B.17) family.</text>
</comment>
<sequence length="466" mass="51146">MIMKTNKTLLLMAFATILLTGCKSLYGKYERPEVNTSGLFRDAMADRDTLAVRDTSSFANIPWRKVFTDPQLQGIIEKGLAHNPNLLNAALSVQMAEAQLKAAKLSFLPSFAFTPQGTISSWDGNPASKIYSLPVNASWNVDLFGTLLSSKRSAQVAMLQSKDYQVSVQTKLIANIANMYYTLLMLDKQMELVTDMEKLTKDTWDIMLLQKDAVIGVRSTAVQRAESNYYSVLTQKVDIKRQLRETENALSLLIGQQAQTVSRGKLEDQRLPTEFSTGVGVQLLKNRADVHAAEMALAQCFYNVETARSRFYPGLNINAVGAFTNNSGMGIVNPGKWLLTAVGSLTQPIFQNGRLVAGLKVAKAQYEQAYNTWQNAILAAGSEVSNALVQYNSAEEKSKVEAKQIEVLRKNVDDTKDLMASAGSTYLEVITAQSTLLNVELSKVADDFSKMQAVVNLYSALGGGAK</sequence>
<dbReference type="EMBL" id="AGEK01000027">
    <property type="protein sequence ID" value="EHO70209.1"/>
    <property type="molecule type" value="Genomic_DNA"/>
</dbReference>
<dbReference type="AlphaFoldDB" id="H1HMM2"/>
<gene>
    <name evidence="3" type="ORF">HMPREF9944_01416</name>
</gene>
<dbReference type="Gene3D" id="1.20.1600.10">
    <property type="entry name" value="Outer membrane efflux proteins (OEP)"/>
    <property type="match status" value="1"/>
</dbReference>
<evidence type="ECO:0000256" key="1">
    <source>
        <dbReference type="ARBA" id="ARBA00007613"/>
    </source>
</evidence>
<keyword evidence="2" id="KW-0564">Palmitate</keyword>
<dbReference type="PANTHER" id="PTHR30203:SF33">
    <property type="entry name" value="BLR4455 PROTEIN"/>
    <property type="match status" value="1"/>
</dbReference>
<dbReference type="GO" id="GO:0015562">
    <property type="term" value="F:efflux transmembrane transporter activity"/>
    <property type="evidence" value="ECO:0007669"/>
    <property type="project" value="InterPro"/>
</dbReference>
<dbReference type="GO" id="GO:0005886">
    <property type="term" value="C:plasma membrane"/>
    <property type="evidence" value="ECO:0007669"/>
    <property type="project" value="UniProtKB-SubCell"/>
</dbReference>
<accession>H1HMM2</accession>
<reference evidence="3 4" key="1">
    <citation type="submission" date="2011-12" db="EMBL/GenBank/DDBJ databases">
        <title>The Genome Sequence of Prevotella maculosa OT 289.</title>
        <authorList>
            <consortium name="The Broad Institute Genome Sequencing Platform"/>
            <person name="Earl A."/>
            <person name="Ward D."/>
            <person name="Feldgarden M."/>
            <person name="Gevers D."/>
            <person name="Izard J."/>
            <person name="Blanton J.M."/>
            <person name="Mathney J."/>
            <person name="Tanner A.C."/>
            <person name="Dewhirst F.E."/>
            <person name="Young S.K."/>
            <person name="Zeng Q."/>
            <person name="Gargeya S."/>
            <person name="Fitzgerald M."/>
            <person name="Haas B."/>
            <person name="Abouelleil A."/>
            <person name="Alvarado L."/>
            <person name="Arachchi H.M."/>
            <person name="Berlin A."/>
            <person name="Chapman S.B."/>
            <person name="Gearin G."/>
            <person name="Goldberg J."/>
            <person name="Griggs A."/>
            <person name="Gujja S."/>
            <person name="Hansen M."/>
            <person name="Heiman D."/>
            <person name="Howarth C."/>
            <person name="Larimer J."/>
            <person name="Lui A."/>
            <person name="MacDonald P.J.P."/>
            <person name="McCowen C."/>
            <person name="Montmayeur A."/>
            <person name="Murphy C."/>
            <person name="Neiman D."/>
            <person name="Pearson M."/>
            <person name="Priest M."/>
            <person name="Roberts A."/>
            <person name="Saif S."/>
            <person name="Shea T."/>
            <person name="Sisk P."/>
            <person name="Stolte C."/>
            <person name="Sykes S."/>
            <person name="Wortman J."/>
            <person name="Nusbaum C."/>
            <person name="Birren B."/>
        </authorList>
    </citation>
    <scope>NUCLEOTIDE SEQUENCE [LARGE SCALE GENOMIC DNA]</scope>
    <source>
        <strain evidence="3 4">OT 289</strain>
    </source>
</reference>
<evidence type="ECO:0000256" key="2">
    <source>
        <dbReference type="RuleBase" id="RU362097"/>
    </source>
</evidence>
<dbReference type="OrthoDB" id="9770517at2"/>
<evidence type="ECO:0000313" key="3">
    <source>
        <dbReference type="EMBL" id="EHO70209.1"/>
    </source>
</evidence>
<dbReference type="Proteomes" id="UP000003167">
    <property type="component" value="Unassembled WGS sequence"/>
</dbReference>
<organism evidence="3 4">
    <name type="scientific">Segatella maculosa OT 289</name>
    <dbReference type="NCBI Taxonomy" id="999422"/>
    <lineage>
        <taxon>Bacteria</taxon>
        <taxon>Pseudomonadati</taxon>
        <taxon>Bacteroidota</taxon>
        <taxon>Bacteroidia</taxon>
        <taxon>Bacteroidales</taxon>
        <taxon>Prevotellaceae</taxon>
        <taxon>Segatella</taxon>
    </lineage>
</organism>
<dbReference type="PROSITE" id="PS51257">
    <property type="entry name" value="PROKAR_LIPOPROTEIN"/>
    <property type="match status" value="1"/>
</dbReference>
<comment type="subcellular location">
    <subcellularLocation>
        <location evidence="2">Cell membrane</location>
        <topology evidence="2">Lipid-anchor</topology>
    </subcellularLocation>
</comment>
<dbReference type="Pfam" id="PF02321">
    <property type="entry name" value="OEP"/>
    <property type="match status" value="2"/>
</dbReference>
<dbReference type="PANTHER" id="PTHR30203">
    <property type="entry name" value="OUTER MEMBRANE CATION EFFLUX PROTEIN"/>
    <property type="match status" value="1"/>
</dbReference>
<dbReference type="RefSeq" id="WP_008565380.1">
    <property type="nucleotide sequence ID" value="NZ_JH594503.1"/>
</dbReference>
<dbReference type="InterPro" id="IPR003423">
    <property type="entry name" value="OMP_efflux"/>
</dbReference>
<dbReference type="SUPFAM" id="SSF56954">
    <property type="entry name" value="Outer membrane efflux proteins (OEP)"/>
    <property type="match status" value="1"/>
</dbReference>
<keyword evidence="2 3" id="KW-0449">Lipoprotein</keyword>
<keyword evidence="2" id="KW-1134">Transmembrane beta strand</keyword>
<protein>
    <submittedName>
        <fullName evidence="3">NodT family efflux transporter, outer membrane factor (OMF) lipoprotein</fullName>
    </submittedName>
</protein>
<comment type="caution">
    <text evidence="3">The sequence shown here is derived from an EMBL/GenBank/DDBJ whole genome shotgun (WGS) entry which is preliminary data.</text>
</comment>
<dbReference type="NCBIfam" id="TIGR01845">
    <property type="entry name" value="outer_NodT"/>
    <property type="match status" value="1"/>
</dbReference>
<name>H1HMM2_9BACT</name>
<dbReference type="InterPro" id="IPR010131">
    <property type="entry name" value="MdtP/NodT-like"/>
</dbReference>
<keyword evidence="2" id="KW-0812">Transmembrane</keyword>
<proteinExistence type="inferred from homology"/>
<dbReference type="HOGENOM" id="CLU_012817_13_3_10"/>
<keyword evidence="4" id="KW-1185">Reference proteome</keyword>
<dbReference type="STRING" id="999422.HMPREF9944_01416"/>
<dbReference type="Gene3D" id="2.20.200.10">
    <property type="entry name" value="Outer membrane efflux proteins (OEP)"/>
    <property type="match status" value="1"/>
</dbReference>
<keyword evidence="2" id="KW-0472">Membrane</keyword>